<evidence type="ECO:0000256" key="3">
    <source>
        <dbReference type="ARBA" id="ARBA00022801"/>
    </source>
</evidence>
<dbReference type="GO" id="GO:0004222">
    <property type="term" value="F:metalloendopeptidase activity"/>
    <property type="evidence" value="ECO:0007669"/>
    <property type="project" value="InterPro"/>
</dbReference>
<accession>A0A2S8AAL3</accession>
<gene>
    <name evidence="9" type="ORF">C4S77_07470</name>
</gene>
<dbReference type="GO" id="GO:0046872">
    <property type="term" value="F:metal ion binding"/>
    <property type="evidence" value="ECO:0007669"/>
    <property type="project" value="UniProtKB-KW"/>
</dbReference>
<evidence type="ECO:0000313" key="10">
    <source>
        <dbReference type="Proteomes" id="UP000238042"/>
    </source>
</evidence>
<sequence>MKIIKIFIFLLGLVLFIKCATNPLTGRKSLSFISNDQIFPSSFQQYKDVLSSSKIITNTQQAKEVSEVGNRIKIAAENYYKSIGKQSVLDGYQWQFTLIDDPKTINAWCMPGGKVAVYTGIMNVCKNETGLAVVLGHEIAHALAGHGSEKISQTCVAELGGQLLGGVTDNQVLRKVINDYYPIASDITLLRYGRKQETDADTMGLYLMAMAGYDPREAPIFWERMIRKTGNSTTPEFLSTHPDPENRIAKLNQIMPKALEYYNNALIHGSNNILIPKNNQDLEPSFDKKNDKRKEASKGYIYN</sequence>
<comment type="similarity">
    <text evidence="6">Belongs to the peptidase M48 family.</text>
</comment>
<keyword evidence="10" id="KW-1185">Reference proteome</keyword>
<evidence type="ECO:0000256" key="1">
    <source>
        <dbReference type="ARBA" id="ARBA00022670"/>
    </source>
</evidence>
<name>A0A2S8AAL3_9FLAO</name>
<dbReference type="GO" id="GO:0051603">
    <property type="term" value="P:proteolysis involved in protein catabolic process"/>
    <property type="evidence" value="ECO:0007669"/>
    <property type="project" value="TreeGrafter"/>
</dbReference>
<dbReference type="Gene3D" id="3.30.2010.10">
    <property type="entry name" value="Metalloproteases ('zincins'), catalytic domain"/>
    <property type="match status" value="1"/>
</dbReference>
<dbReference type="AlphaFoldDB" id="A0A2S8AAL3"/>
<evidence type="ECO:0000256" key="2">
    <source>
        <dbReference type="ARBA" id="ARBA00022723"/>
    </source>
</evidence>
<dbReference type="Pfam" id="PF01435">
    <property type="entry name" value="Peptidase_M48"/>
    <property type="match status" value="1"/>
</dbReference>
<dbReference type="RefSeq" id="WP_105247014.1">
    <property type="nucleotide sequence ID" value="NZ_PSZM01000040.1"/>
</dbReference>
<reference evidence="9 10" key="1">
    <citation type="submission" date="2018-02" db="EMBL/GenBank/DDBJ databases">
        <title>Genome sequences of Apibacter spp., gut symbionts of Asian honey bees.</title>
        <authorList>
            <person name="Kwong W.K."/>
            <person name="Steele M.I."/>
            <person name="Moran N.A."/>
        </authorList>
    </citation>
    <scope>NUCLEOTIDE SEQUENCE [LARGE SCALE GENOMIC DNA]</scope>
    <source>
        <strain evidence="10">wkB301</strain>
    </source>
</reference>
<dbReference type="Proteomes" id="UP000238042">
    <property type="component" value="Unassembled WGS sequence"/>
</dbReference>
<dbReference type="EMBL" id="PSZM01000040">
    <property type="protein sequence ID" value="PQL91635.1"/>
    <property type="molecule type" value="Genomic_DNA"/>
</dbReference>
<dbReference type="OrthoDB" id="9810445at2"/>
<feature type="region of interest" description="Disordered" evidence="7">
    <location>
        <begin position="280"/>
        <end position="303"/>
    </location>
</feature>
<keyword evidence="3 6" id="KW-0378">Hydrolase</keyword>
<evidence type="ECO:0000259" key="8">
    <source>
        <dbReference type="Pfam" id="PF01435"/>
    </source>
</evidence>
<evidence type="ECO:0000256" key="7">
    <source>
        <dbReference type="SAM" id="MobiDB-lite"/>
    </source>
</evidence>
<proteinExistence type="inferred from homology"/>
<comment type="cofactor">
    <cofactor evidence="6">
        <name>Zn(2+)</name>
        <dbReference type="ChEBI" id="CHEBI:29105"/>
    </cofactor>
    <text evidence="6">Binds 1 zinc ion per subunit.</text>
</comment>
<keyword evidence="4 6" id="KW-0862">Zinc</keyword>
<dbReference type="PANTHER" id="PTHR22726">
    <property type="entry name" value="METALLOENDOPEPTIDASE OMA1"/>
    <property type="match status" value="1"/>
</dbReference>
<dbReference type="InterPro" id="IPR051156">
    <property type="entry name" value="Mito/Outer_Membr_Metalloprot"/>
</dbReference>
<protein>
    <submittedName>
        <fullName evidence="9">Peptidase M48</fullName>
    </submittedName>
</protein>
<dbReference type="GO" id="GO:0016020">
    <property type="term" value="C:membrane"/>
    <property type="evidence" value="ECO:0007669"/>
    <property type="project" value="TreeGrafter"/>
</dbReference>
<evidence type="ECO:0000256" key="4">
    <source>
        <dbReference type="ARBA" id="ARBA00022833"/>
    </source>
</evidence>
<evidence type="ECO:0000256" key="6">
    <source>
        <dbReference type="RuleBase" id="RU003983"/>
    </source>
</evidence>
<comment type="caution">
    <text evidence="9">The sequence shown here is derived from an EMBL/GenBank/DDBJ whole genome shotgun (WGS) entry which is preliminary data.</text>
</comment>
<dbReference type="InterPro" id="IPR001915">
    <property type="entry name" value="Peptidase_M48"/>
</dbReference>
<keyword evidence="1 6" id="KW-0645">Protease</keyword>
<organism evidence="9 10">
    <name type="scientific">Apibacter adventoris</name>
    <dbReference type="NCBI Taxonomy" id="1679466"/>
    <lineage>
        <taxon>Bacteria</taxon>
        <taxon>Pseudomonadati</taxon>
        <taxon>Bacteroidota</taxon>
        <taxon>Flavobacteriia</taxon>
        <taxon>Flavobacteriales</taxon>
        <taxon>Weeksellaceae</taxon>
        <taxon>Apibacter</taxon>
    </lineage>
</organism>
<evidence type="ECO:0000313" key="9">
    <source>
        <dbReference type="EMBL" id="PQL91635.1"/>
    </source>
</evidence>
<dbReference type="CDD" id="cd07331">
    <property type="entry name" value="M48C_Oma1_like"/>
    <property type="match status" value="1"/>
</dbReference>
<evidence type="ECO:0000256" key="5">
    <source>
        <dbReference type="ARBA" id="ARBA00023049"/>
    </source>
</evidence>
<keyword evidence="2" id="KW-0479">Metal-binding</keyword>
<feature type="domain" description="Peptidase M48" evidence="8">
    <location>
        <begin position="89"/>
        <end position="253"/>
    </location>
</feature>
<keyword evidence="5 6" id="KW-0482">Metalloprotease</keyword>
<feature type="compositionally biased region" description="Basic and acidic residues" evidence="7">
    <location>
        <begin position="285"/>
        <end position="297"/>
    </location>
</feature>
<dbReference type="PANTHER" id="PTHR22726:SF24">
    <property type="entry name" value="M48 FAMILY METALLOPEPTIDASE"/>
    <property type="match status" value="1"/>
</dbReference>